<accession>A0A3A9Z051</accession>
<comment type="caution">
    <text evidence="1">The sequence shown here is derived from an EMBL/GenBank/DDBJ whole genome shotgun (WGS) entry which is preliminary data.</text>
</comment>
<protein>
    <recommendedName>
        <fullName evidence="3">Tail assembly chaperone</fullName>
    </recommendedName>
</protein>
<gene>
    <name evidence="1" type="ORF">D7294_17125</name>
</gene>
<proteinExistence type="predicted"/>
<sequence length="119" mass="13213">MASIAELRAEAEQRFIDYPIDLDDGATVRLRNLLRLDDKGRTTAQALLGAINETNGADSDDMSRIGLQERAIRDFLLLVADKPDTLRAEVETWDLPLLLLVIEQYTETTQLPEAPSSAS</sequence>
<dbReference type="Proteomes" id="UP000272474">
    <property type="component" value="Unassembled WGS sequence"/>
</dbReference>
<evidence type="ECO:0000313" key="1">
    <source>
        <dbReference type="EMBL" id="RKN40806.1"/>
    </source>
</evidence>
<dbReference type="EMBL" id="RBAL01000009">
    <property type="protein sequence ID" value="RKN40806.1"/>
    <property type="molecule type" value="Genomic_DNA"/>
</dbReference>
<evidence type="ECO:0008006" key="3">
    <source>
        <dbReference type="Google" id="ProtNLM"/>
    </source>
</evidence>
<keyword evidence="2" id="KW-1185">Reference proteome</keyword>
<dbReference type="AlphaFoldDB" id="A0A3A9Z051"/>
<evidence type="ECO:0000313" key="2">
    <source>
        <dbReference type="Proteomes" id="UP000272474"/>
    </source>
</evidence>
<reference evidence="1 2" key="1">
    <citation type="journal article" date="2014" name="Int. J. Syst. Evol. Microbiol.">
        <title>Streptomyces hoynatensis sp. nov., isolated from deep marine sediment.</title>
        <authorList>
            <person name="Veyisoglu A."/>
            <person name="Sahin N."/>
        </authorList>
    </citation>
    <scope>NUCLEOTIDE SEQUENCE [LARGE SCALE GENOMIC DNA]</scope>
    <source>
        <strain evidence="1 2">KCTC 29097</strain>
    </source>
</reference>
<dbReference type="InterPro" id="IPR020132">
    <property type="entry name" value="Gp24/Gp25"/>
</dbReference>
<name>A0A3A9Z051_9ACTN</name>
<dbReference type="Pfam" id="PF17388">
    <property type="entry name" value="GP24_25"/>
    <property type="match status" value="1"/>
</dbReference>
<dbReference type="RefSeq" id="WP_120680620.1">
    <property type="nucleotide sequence ID" value="NZ_RBAL01000009.1"/>
</dbReference>
<organism evidence="1 2">
    <name type="scientific">Streptomyces hoynatensis</name>
    <dbReference type="NCBI Taxonomy" id="1141874"/>
    <lineage>
        <taxon>Bacteria</taxon>
        <taxon>Bacillati</taxon>
        <taxon>Actinomycetota</taxon>
        <taxon>Actinomycetes</taxon>
        <taxon>Kitasatosporales</taxon>
        <taxon>Streptomycetaceae</taxon>
        <taxon>Streptomyces</taxon>
    </lineage>
</organism>